<dbReference type="AlphaFoldDB" id="B8D1K0"/>
<evidence type="ECO:0000313" key="3">
    <source>
        <dbReference type="Proteomes" id="UP000000719"/>
    </source>
</evidence>
<dbReference type="RefSeq" id="WP_012635265.1">
    <property type="nucleotide sequence ID" value="NC_011899.1"/>
</dbReference>
<name>B8D1K0_HALOH</name>
<dbReference type="Proteomes" id="UP000000719">
    <property type="component" value="Chromosome"/>
</dbReference>
<feature type="transmembrane region" description="Helical" evidence="1">
    <location>
        <begin position="47"/>
        <end position="65"/>
    </location>
</feature>
<keyword evidence="3" id="KW-1185">Reference proteome</keyword>
<feature type="transmembrane region" description="Helical" evidence="1">
    <location>
        <begin position="102"/>
        <end position="128"/>
    </location>
</feature>
<dbReference type="eggNOG" id="COG2426">
    <property type="taxonomic scope" value="Bacteria"/>
</dbReference>
<evidence type="ECO:0000256" key="1">
    <source>
        <dbReference type="SAM" id="Phobius"/>
    </source>
</evidence>
<dbReference type="HOGENOM" id="CLU_075669_1_0_9"/>
<protein>
    <submittedName>
        <fullName evidence="2">Putative small multi-drug export</fullName>
    </submittedName>
</protein>
<dbReference type="STRING" id="373903.Hore_03160"/>
<gene>
    <name evidence="2" type="ordered locus">Hore_03160</name>
</gene>
<dbReference type="InterPro" id="IPR009577">
    <property type="entry name" value="Sm_multidrug_ex"/>
</dbReference>
<proteinExistence type="predicted"/>
<sequence length="158" mass="17807">MNEVFLWLDKYLSRELAVLITACLPFIELRGAIPLAISLGFSPIKAFWLGIIGNAIPVIPLLVLLEPVRKWLRRRFRFMNKFFSWLDERTLKKSDKVDKYGALGLILFTAVPLPTTGAWTASLAAILFKIKFRYAFPAIMVGILLAGCVVTLMSSVFL</sequence>
<keyword evidence="1" id="KW-0812">Transmembrane</keyword>
<accession>B8D1K0</accession>
<organism evidence="2 3">
    <name type="scientific">Halothermothrix orenii (strain H 168 / OCM 544 / DSM 9562)</name>
    <dbReference type="NCBI Taxonomy" id="373903"/>
    <lineage>
        <taxon>Bacteria</taxon>
        <taxon>Bacillati</taxon>
        <taxon>Bacillota</taxon>
        <taxon>Clostridia</taxon>
        <taxon>Halanaerobiales</taxon>
        <taxon>Halothermotrichaceae</taxon>
        <taxon>Halothermothrix</taxon>
    </lineage>
</organism>
<dbReference type="Pfam" id="PF06695">
    <property type="entry name" value="Sm_multidrug_ex"/>
    <property type="match status" value="1"/>
</dbReference>
<dbReference type="PANTHER" id="PTHR36007:SF2">
    <property type="entry name" value="TRANSPORT PROTEIN-RELATED"/>
    <property type="match status" value="1"/>
</dbReference>
<feature type="transmembrane region" description="Helical" evidence="1">
    <location>
        <begin position="134"/>
        <end position="157"/>
    </location>
</feature>
<evidence type="ECO:0000313" key="2">
    <source>
        <dbReference type="EMBL" id="ACL69077.1"/>
    </source>
</evidence>
<dbReference type="OrthoDB" id="360192at2"/>
<reference evidence="2 3" key="1">
    <citation type="journal article" date="2009" name="PLoS ONE">
        <title>Genome analysis of the anaerobic thermohalophilic bacterium Halothermothrix orenii.</title>
        <authorList>
            <person name="Mavromatis K."/>
            <person name="Ivanova N."/>
            <person name="Anderson I."/>
            <person name="Lykidis A."/>
            <person name="Hooper S.D."/>
            <person name="Sun H."/>
            <person name="Kunin V."/>
            <person name="Lapidus A."/>
            <person name="Hugenholtz P."/>
            <person name="Patel B."/>
            <person name="Kyrpides N.C."/>
        </authorList>
    </citation>
    <scope>NUCLEOTIDE SEQUENCE [LARGE SCALE GENOMIC DNA]</scope>
    <source>
        <strain evidence="3">H 168 / OCM 544 / DSM 9562</strain>
    </source>
</reference>
<dbReference type="EMBL" id="CP001098">
    <property type="protein sequence ID" value="ACL69077.1"/>
    <property type="molecule type" value="Genomic_DNA"/>
</dbReference>
<keyword evidence="1" id="KW-0472">Membrane</keyword>
<dbReference type="KEGG" id="hor:Hore_03160"/>
<keyword evidence="1" id="KW-1133">Transmembrane helix</keyword>
<dbReference type="PANTHER" id="PTHR36007">
    <property type="entry name" value="TRANSPORT PROTEIN-RELATED"/>
    <property type="match status" value="1"/>
</dbReference>